<name>A0A9D3NZI7_9TELE</name>
<dbReference type="EMBL" id="JAHKSW010000007">
    <property type="protein sequence ID" value="KAG7330148.1"/>
    <property type="molecule type" value="Genomic_DNA"/>
</dbReference>
<accession>A0A9D3NZI7</accession>
<reference evidence="1 2" key="1">
    <citation type="submission" date="2021-06" db="EMBL/GenBank/DDBJ databases">
        <title>Chromosome-level genome assembly of the red-tail catfish (Hemibagrus wyckioides).</title>
        <authorList>
            <person name="Shao F."/>
        </authorList>
    </citation>
    <scope>NUCLEOTIDE SEQUENCE [LARGE SCALE GENOMIC DNA]</scope>
    <source>
        <strain evidence="1">EC202008001</strain>
        <tissue evidence="1">Blood</tissue>
    </source>
</reference>
<organism evidence="1 2">
    <name type="scientific">Hemibagrus wyckioides</name>
    <dbReference type="NCBI Taxonomy" id="337641"/>
    <lineage>
        <taxon>Eukaryota</taxon>
        <taxon>Metazoa</taxon>
        <taxon>Chordata</taxon>
        <taxon>Craniata</taxon>
        <taxon>Vertebrata</taxon>
        <taxon>Euteleostomi</taxon>
        <taxon>Actinopterygii</taxon>
        <taxon>Neopterygii</taxon>
        <taxon>Teleostei</taxon>
        <taxon>Ostariophysi</taxon>
        <taxon>Siluriformes</taxon>
        <taxon>Bagridae</taxon>
        <taxon>Hemibagrus</taxon>
    </lineage>
</organism>
<keyword evidence="2" id="KW-1185">Reference proteome</keyword>
<protein>
    <submittedName>
        <fullName evidence="1">Uncharacterized protein</fullName>
    </submittedName>
</protein>
<proteinExistence type="predicted"/>
<gene>
    <name evidence="1" type="ORF">KOW79_006370</name>
</gene>
<dbReference type="AlphaFoldDB" id="A0A9D3NZI7"/>
<comment type="caution">
    <text evidence="1">The sequence shown here is derived from an EMBL/GenBank/DDBJ whole genome shotgun (WGS) entry which is preliminary data.</text>
</comment>
<dbReference type="Proteomes" id="UP000824219">
    <property type="component" value="Linkage Group LG07"/>
</dbReference>
<sequence>MWLCLLRDRQLIDVKHLQNGLAKIPVFKIFRKILFQLQATDCIQSYNHIQQTETSFARHVQNLKTDKEEIPVPEQGRGVLRGSGVFLEIESCCLCFRSSLNM</sequence>
<evidence type="ECO:0000313" key="2">
    <source>
        <dbReference type="Proteomes" id="UP000824219"/>
    </source>
</evidence>
<evidence type="ECO:0000313" key="1">
    <source>
        <dbReference type="EMBL" id="KAG7330148.1"/>
    </source>
</evidence>